<evidence type="ECO:0000313" key="4">
    <source>
        <dbReference type="Proteomes" id="UP000323917"/>
    </source>
</evidence>
<protein>
    <recommendedName>
        <fullName evidence="5">PEP-CTERM protein-sorting domain-containing protein</fullName>
    </recommendedName>
</protein>
<dbReference type="EMBL" id="CP042913">
    <property type="protein sequence ID" value="QEG37212.1"/>
    <property type="molecule type" value="Genomic_DNA"/>
</dbReference>
<proteinExistence type="predicted"/>
<keyword evidence="1" id="KW-0812">Transmembrane</keyword>
<keyword evidence="1" id="KW-1133">Transmembrane helix</keyword>
<organism evidence="3 4">
    <name type="scientific">Bythopirellula goksoeyrii</name>
    <dbReference type="NCBI Taxonomy" id="1400387"/>
    <lineage>
        <taxon>Bacteria</taxon>
        <taxon>Pseudomonadati</taxon>
        <taxon>Planctomycetota</taxon>
        <taxon>Planctomycetia</taxon>
        <taxon>Pirellulales</taxon>
        <taxon>Lacipirellulaceae</taxon>
        <taxon>Bythopirellula</taxon>
    </lineage>
</organism>
<name>A0A5B9QHS7_9BACT</name>
<keyword evidence="4" id="KW-1185">Reference proteome</keyword>
<evidence type="ECO:0008006" key="5">
    <source>
        <dbReference type="Google" id="ProtNLM"/>
    </source>
</evidence>
<keyword evidence="2" id="KW-0732">Signal</keyword>
<dbReference type="PROSITE" id="PS00018">
    <property type="entry name" value="EF_HAND_1"/>
    <property type="match status" value="1"/>
</dbReference>
<feature type="transmembrane region" description="Helical" evidence="1">
    <location>
        <begin position="247"/>
        <end position="266"/>
    </location>
</feature>
<accession>A0A5B9QHS7</accession>
<gene>
    <name evidence="3" type="ORF">Pr1d_45530</name>
</gene>
<evidence type="ECO:0000256" key="1">
    <source>
        <dbReference type="SAM" id="Phobius"/>
    </source>
</evidence>
<reference evidence="3 4" key="1">
    <citation type="submission" date="2019-08" db="EMBL/GenBank/DDBJ databases">
        <title>Deep-cultivation of Planctomycetes and their phenomic and genomic characterization uncovers novel biology.</title>
        <authorList>
            <person name="Wiegand S."/>
            <person name="Jogler M."/>
            <person name="Boedeker C."/>
            <person name="Pinto D."/>
            <person name="Vollmers J."/>
            <person name="Rivas-Marin E."/>
            <person name="Kohn T."/>
            <person name="Peeters S.H."/>
            <person name="Heuer A."/>
            <person name="Rast P."/>
            <person name="Oberbeckmann S."/>
            <person name="Bunk B."/>
            <person name="Jeske O."/>
            <person name="Meyerdierks A."/>
            <person name="Storesund J.E."/>
            <person name="Kallscheuer N."/>
            <person name="Luecker S."/>
            <person name="Lage O.M."/>
            <person name="Pohl T."/>
            <person name="Merkel B.J."/>
            <person name="Hornburger P."/>
            <person name="Mueller R.-W."/>
            <person name="Bruemmer F."/>
            <person name="Labrenz M."/>
            <person name="Spormann A.M."/>
            <person name="Op den Camp H."/>
            <person name="Overmann J."/>
            <person name="Amann R."/>
            <person name="Jetten M.S.M."/>
            <person name="Mascher T."/>
            <person name="Medema M.H."/>
            <person name="Devos D.P."/>
            <person name="Kaster A.-K."/>
            <person name="Ovreas L."/>
            <person name="Rohde M."/>
            <person name="Galperin M.Y."/>
            <person name="Jogler C."/>
        </authorList>
    </citation>
    <scope>NUCLEOTIDE SEQUENCE [LARGE SCALE GENOMIC DNA]</scope>
    <source>
        <strain evidence="3 4">Pr1d</strain>
    </source>
</reference>
<dbReference type="Proteomes" id="UP000323917">
    <property type="component" value="Chromosome"/>
</dbReference>
<evidence type="ECO:0000313" key="3">
    <source>
        <dbReference type="EMBL" id="QEG37212.1"/>
    </source>
</evidence>
<dbReference type="RefSeq" id="WP_148075477.1">
    <property type="nucleotide sequence ID" value="NZ_CP042913.1"/>
</dbReference>
<keyword evidence="1" id="KW-0472">Membrane</keyword>
<evidence type="ECO:0000256" key="2">
    <source>
        <dbReference type="SAM" id="SignalP"/>
    </source>
</evidence>
<sequence precursor="true">MQRFSFVWVISWFCSVPTLGHAATLHTDDFQLDLSGWTTGGASVSYETTGGPAGVDDAFLRLESGFQNYATFNSNPAWTGDFTAVDAAMVTADMMAAVGSAALSMRLVLFGPGVSPSTSSRWTSTVAVDVPADGIWRNYSFPLMESDLTRVLGTDTYQNLMSDVLRVMLRHDSGTPSAGGEPVDGDLGIDNITLSNSSLAGDFNNDGLVDGADFLVWQRGDSRDSLGSEDLVDWQINYGLPLGGGPVIAVPEPATIYFLVAVPLFFRRRLGRR</sequence>
<dbReference type="KEGG" id="bgok:Pr1d_45530"/>
<dbReference type="OrthoDB" id="283842at2"/>
<feature type="chain" id="PRO_5023103719" description="PEP-CTERM protein-sorting domain-containing protein" evidence="2">
    <location>
        <begin position="23"/>
        <end position="273"/>
    </location>
</feature>
<feature type="signal peptide" evidence="2">
    <location>
        <begin position="1"/>
        <end position="22"/>
    </location>
</feature>
<dbReference type="AlphaFoldDB" id="A0A5B9QHS7"/>
<dbReference type="InterPro" id="IPR018247">
    <property type="entry name" value="EF_Hand_1_Ca_BS"/>
</dbReference>